<dbReference type="CDD" id="cd00293">
    <property type="entry name" value="USP-like"/>
    <property type="match status" value="1"/>
</dbReference>
<feature type="domain" description="UspA" evidence="3">
    <location>
        <begin position="1"/>
        <end position="146"/>
    </location>
</feature>
<gene>
    <name evidence="4" type="ORF">E5A74_06515</name>
</gene>
<accession>A0A4S1WQP2</accession>
<organism evidence="4 5">
    <name type="scientific">Sphingomonas naasensis</name>
    <dbReference type="NCBI Taxonomy" id="1344951"/>
    <lineage>
        <taxon>Bacteria</taxon>
        <taxon>Pseudomonadati</taxon>
        <taxon>Pseudomonadota</taxon>
        <taxon>Alphaproteobacteria</taxon>
        <taxon>Sphingomonadales</taxon>
        <taxon>Sphingomonadaceae</taxon>
        <taxon>Sphingomonas</taxon>
    </lineage>
</organism>
<keyword evidence="5" id="KW-1185">Reference proteome</keyword>
<dbReference type="RefSeq" id="WP_135983452.1">
    <property type="nucleotide sequence ID" value="NZ_JAASQM010000002.1"/>
</dbReference>
<dbReference type="AlphaFoldDB" id="A0A4S1WQP2"/>
<evidence type="ECO:0000313" key="4">
    <source>
        <dbReference type="EMBL" id="TGX44437.1"/>
    </source>
</evidence>
<dbReference type="EMBL" id="SRXU01000002">
    <property type="protein sequence ID" value="TGX44437.1"/>
    <property type="molecule type" value="Genomic_DNA"/>
</dbReference>
<dbReference type="PIRSF" id="PIRSF006276">
    <property type="entry name" value="UspA"/>
    <property type="match status" value="1"/>
</dbReference>
<evidence type="ECO:0000259" key="3">
    <source>
        <dbReference type="Pfam" id="PF00582"/>
    </source>
</evidence>
<evidence type="ECO:0000313" key="5">
    <source>
        <dbReference type="Proteomes" id="UP000309848"/>
    </source>
</evidence>
<protein>
    <recommendedName>
        <fullName evidence="2">Universal stress protein</fullName>
    </recommendedName>
</protein>
<keyword evidence="2" id="KW-0963">Cytoplasm</keyword>
<comment type="subcellular location">
    <subcellularLocation>
        <location evidence="2">Cytoplasm</location>
    </subcellularLocation>
</comment>
<sequence length="146" mass="15036">MYRHILISTDGSEVAQKGVDHGLALAKALGAATTLVAVAETVLPYAAGDVGLSASLHIEYADSRNRAAERILADVKGAADRAGIAAETVCLENIAPAVAIVETAGARDCDLIVMSSHGRRGLRRLVLGSVTAEVLATSPIPVLVVR</sequence>
<dbReference type="PANTHER" id="PTHR46268">
    <property type="entry name" value="STRESS RESPONSE PROTEIN NHAX"/>
    <property type="match status" value="1"/>
</dbReference>
<dbReference type="OrthoDB" id="5564966at2"/>
<dbReference type="Pfam" id="PF00582">
    <property type="entry name" value="Usp"/>
    <property type="match status" value="1"/>
</dbReference>
<comment type="caution">
    <text evidence="4">The sequence shown here is derived from an EMBL/GenBank/DDBJ whole genome shotgun (WGS) entry which is preliminary data.</text>
</comment>
<comment type="similarity">
    <text evidence="1 2">Belongs to the universal stress protein A family.</text>
</comment>
<dbReference type="PRINTS" id="PR01438">
    <property type="entry name" value="UNVRSLSTRESS"/>
</dbReference>
<dbReference type="Gene3D" id="3.40.50.620">
    <property type="entry name" value="HUPs"/>
    <property type="match status" value="1"/>
</dbReference>
<name>A0A4S1WQP2_9SPHN</name>
<reference evidence="4 5" key="1">
    <citation type="submission" date="2019-04" db="EMBL/GenBank/DDBJ databases">
        <title>Sphingomonas psychrotolerans sp. nov., isolated from soil in the Tianshan Mountains, Xinjiang, China.</title>
        <authorList>
            <person name="Luo Y."/>
            <person name="Sheng H."/>
        </authorList>
    </citation>
    <scope>NUCLEOTIDE SEQUENCE [LARGE SCALE GENOMIC DNA]</scope>
    <source>
        <strain evidence="4 5">KIS18-15</strain>
    </source>
</reference>
<evidence type="ECO:0000256" key="2">
    <source>
        <dbReference type="PIRNR" id="PIRNR006276"/>
    </source>
</evidence>
<evidence type="ECO:0000256" key="1">
    <source>
        <dbReference type="ARBA" id="ARBA00008791"/>
    </source>
</evidence>
<proteinExistence type="inferred from homology"/>
<dbReference type="Proteomes" id="UP000309848">
    <property type="component" value="Unassembled WGS sequence"/>
</dbReference>
<dbReference type="PANTHER" id="PTHR46268:SF15">
    <property type="entry name" value="UNIVERSAL STRESS PROTEIN HP_0031"/>
    <property type="match status" value="1"/>
</dbReference>
<dbReference type="GO" id="GO:0005737">
    <property type="term" value="C:cytoplasm"/>
    <property type="evidence" value="ECO:0007669"/>
    <property type="project" value="UniProtKB-SubCell"/>
</dbReference>
<dbReference type="InterPro" id="IPR006016">
    <property type="entry name" value="UspA"/>
</dbReference>
<dbReference type="InterPro" id="IPR014729">
    <property type="entry name" value="Rossmann-like_a/b/a_fold"/>
</dbReference>
<dbReference type="SUPFAM" id="SSF52402">
    <property type="entry name" value="Adenine nucleotide alpha hydrolases-like"/>
    <property type="match status" value="1"/>
</dbReference>
<dbReference type="InterPro" id="IPR006015">
    <property type="entry name" value="Universal_stress_UspA"/>
</dbReference>